<protein>
    <submittedName>
        <fullName evidence="3">Uncharacterized protein</fullName>
    </submittedName>
</protein>
<dbReference type="RefSeq" id="WP_379489407.1">
    <property type="nucleotide sequence ID" value="NZ_JBHLTM010000074.1"/>
</dbReference>
<feature type="region of interest" description="Disordered" evidence="1">
    <location>
        <begin position="52"/>
        <end position="86"/>
    </location>
</feature>
<keyword evidence="2" id="KW-0732">Signal</keyword>
<dbReference type="EMBL" id="JBHLTM010000074">
    <property type="protein sequence ID" value="MFC0686558.1"/>
    <property type="molecule type" value="Genomic_DNA"/>
</dbReference>
<evidence type="ECO:0000313" key="3">
    <source>
        <dbReference type="EMBL" id="MFC0686558.1"/>
    </source>
</evidence>
<organism evidence="3 4">
    <name type="scientific">Novosphingobium clariflavum</name>
    <dbReference type="NCBI Taxonomy" id="2029884"/>
    <lineage>
        <taxon>Bacteria</taxon>
        <taxon>Pseudomonadati</taxon>
        <taxon>Pseudomonadota</taxon>
        <taxon>Alphaproteobacteria</taxon>
        <taxon>Sphingomonadales</taxon>
        <taxon>Sphingomonadaceae</taxon>
        <taxon>Novosphingobium</taxon>
    </lineage>
</organism>
<evidence type="ECO:0000256" key="1">
    <source>
        <dbReference type="SAM" id="MobiDB-lite"/>
    </source>
</evidence>
<feature type="signal peptide" evidence="2">
    <location>
        <begin position="1"/>
        <end position="24"/>
    </location>
</feature>
<proteinExistence type="predicted"/>
<evidence type="ECO:0000313" key="4">
    <source>
        <dbReference type="Proteomes" id="UP001589858"/>
    </source>
</evidence>
<feature type="chain" id="PRO_5047184462" evidence="2">
    <location>
        <begin position="25"/>
        <end position="148"/>
    </location>
</feature>
<gene>
    <name evidence="3" type="ORF">ACFFF8_18395</name>
</gene>
<reference evidence="3 4" key="1">
    <citation type="submission" date="2024-09" db="EMBL/GenBank/DDBJ databases">
        <authorList>
            <person name="Sun Q."/>
            <person name="Mori K."/>
        </authorList>
    </citation>
    <scope>NUCLEOTIDE SEQUENCE [LARGE SCALE GENOMIC DNA]</scope>
    <source>
        <strain evidence="3 4">CICC 11035S</strain>
    </source>
</reference>
<name>A0ABV6SET4_9SPHN</name>
<sequence>MRYFSYISSFIASLSIFFPLHSYAGTIEIARSANTSDSINFDLSHYDGGEKMGTLEDPSAKSTNISPHEVPPTEADAQSVEGPQLPPDIANVSKIEAVASNRFKMPKDIKYIEMGFVAMNVADAAMTIYCVEKGTCIEKNPLYGSRPR</sequence>
<keyword evidence="4" id="KW-1185">Reference proteome</keyword>
<evidence type="ECO:0000256" key="2">
    <source>
        <dbReference type="SAM" id="SignalP"/>
    </source>
</evidence>
<comment type="caution">
    <text evidence="3">The sequence shown here is derived from an EMBL/GenBank/DDBJ whole genome shotgun (WGS) entry which is preliminary data.</text>
</comment>
<dbReference type="Proteomes" id="UP001589858">
    <property type="component" value="Unassembled WGS sequence"/>
</dbReference>
<accession>A0ABV6SET4</accession>